<evidence type="ECO:0000256" key="2">
    <source>
        <dbReference type="PIRSR" id="PIRSR011396-2"/>
    </source>
</evidence>
<dbReference type="Pfam" id="PF04820">
    <property type="entry name" value="Trp_halogenase"/>
    <property type="match status" value="1"/>
</dbReference>
<dbReference type="RefSeq" id="WP_024912958.1">
    <property type="nucleotide sequence ID" value="NZ_CP007044.2"/>
</dbReference>
<reference evidence="3 4" key="2">
    <citation type="submission" date="2015-03" db="EMBL/GenBank/DDBJ databases">
        <authorList>
            <person name="Chan K.-G."/>
        </authorList>
    </citation>
    <scope>NUCLEOTIDE SEQUENCE [LARGE SCALE GENOMIC DNA]</scope>
    <source>
        <strain evidence="3 4">RB-25</strain>
    </source>
</reference>
<feature type="binding site" evidence="2">
    <location>
        <position position="189"/>
    </location>
    <ligand>
        <name>FAD</name>
        <dbReference type="ChEBI" id="CHEBI:57692"/>
    </ligand>
</feature>
<dbReference type="Gene3D" id="3.50.50.60">
    <property type="entry name" value="FAD/NAD(P)-binding domain"/>
    <property type="match status" value="1"/>
</dbReference>
<dbReference type="KEGG" id="sfo:Z042_23765"/>
<dbReference type="EMBL" id="CP007044">
    <property type="protein sequence ID" value="AHG22280.1"/>
    <property type="molecule type" value="Genomic_DNA"/>
</dbReference>
<reference evidence="3 4" key="1">
    <citation type="submission" date="2014-01" db="EMBL/GenBank/DDBJ databases">
        <title>Isolation of Serratia multitudinisentens RB-25 from Ex-Landfill site.</title>
        <authorList>
            <person name="Robson E.H.J."/>
        </authorList>
    </citation>
    <scope>NUCLEOTIDE SEQUENCE [LARGE SCALE GENOMIC DNA]</scope>
    <source>
        <strain evidence="3 4">RB-25</strain>
    </source>
</reference>
<feature type="active site" evidence="1">
    <location>
        <position position="80"/>
    </location>
</feature>
<name>W0LJW3_9GAMM</name>
<sequence length="504" mass="56803">MLNFRNAKRFVVLGGGTAGWFAAIAMRRLFSPNIEVRVIESSKIGIVGVGEGGLLNLAHAFERYQIPVDRFMAETDATYKWGFCYEGWRTGKEDDRYFHLFAGGGKAEWTEYGFLPGFSALIAQQLPLPSYIRGFQAVAHNAPQQEAKQMVAEGRTDIQTSYHFDSYKTANFLKTIALERGVIHQDAIVDRVELDEAGNATALIIGEESLPVDFVIDASGFARKIVGNTLNAEWVSFKEHLLMDSAIPFYMPHPFENPILVTRALAMNAGWMWQIPLVGRVGAGYVYSSKHISDEQALAEIEQKLGYKIEPHKTLKFDPGCFKEVWHGNIMALGLSSGFVEPLEATSIGQMLEQLRNFERVLRAGQGIVSEKSIKEFNQANLRSWEGIRDFLRMHYDCPRRDNPFWCDVAASAMPDDYREIKQCWQERTPRMLDIENYAINGWSGVFHVINWMFVAAPLGLISEQAAQKEVAALPQASKEKVVQLLQELPSLLGPDWRPRSSLK</sequence>
<dbReference type="InterPro" id="IPR033856">
    <property type="entry name" value="Trp_halogen"/>
</dbReference>
<dbReference type="GO" id="GO:0004497">
    <property type="term" value="F:monooxygenase activity"/>
    <property type="evidence" value="ECO:0007669"/>
    <property type="project" value="InterPro"/>
</dbReference>
<feature type="binding site" evidence="2">
    <location>
        <position position="344"/>
    </location>
    <ligand>
        <name>L-tryptophan</name>
        <dbReference type="ChEBI" id="CHEBI:57912"/>
    </ligand>
</feature>
<dbReference type="PATRIC" id="fig|1441930.4.peg.4697"/>
<evidence type="ECO:0000256" key="1">
    <source>
        <dbReference type="PIRSR" id="PIRSR011396-1"/>
    </source>
</evidence>
<dbReference type="SUPFAM" id="SSF51905">
    <property type="entry name" value="FAD/NAD(P)-binding domain"/>
    <property type="match status" value="1"/>
</dbReference>
<dbReference type="Proteomes" id="UP000019030">
    <property type="component" value="Chromosome"/>
</dbReference>
<evidence type="ECO:0000313" key="4">
    <source>
        <dbReference type="Proteomes" id="UP000019030"/>
    </source>
</evidence>
<keyword evidence="2" id="KW-0274">FAD</keyword>
<dbReference type="InterPro" id="IPR036188">
    <property type="entry name" value="FAD/NAD-bd_sf"/>
</dbReference>
<gene>
    <name evidence="3" type="ORF">Z042_23765</name>
</gene>
<dbReference type="OrthoDB" id="462203at2"/>
<dbReference type="AlphaFoldDB" id="W0LJW3"/>
<feature type="binding site" evidence="2">
    <location>
        <position position="80"/>
    </location>
    <ligand>
        <name>7-chloro-L-tryptophan</name>
        <dbReference type="ChEBI" id="CHEBI:58713"/>
    </ligand>
</feature>
<dbReference type="HOGENOM" id="CLU_022247_0_0_6"/>
<evidence type="ECO:0000313" key="3">
    <source>
        <dbReference type="EMBL" id="AHG22280.1"/>
    </source>
</evidence>
<keyword evidence="2" id="KW-0547">Nucleotide-binding</keyword>
<keyword evidence="2" id="KW-0285">Flavoprotein</keyword>
<feature type="binding site" evidence="2">
    <location>
        <position position="335"/>
    </location>
    <ligand>
        <name>FAD</name>
        <dbReference type="ChEBI" id="CHEBI:57692"/>
    </ligand>
</feature>
<dbReference type="eggNOG" id="COG0665">
    <property type="taxonomic scope" value="Bacteria"/>
</dbReference>
<dbReference type="PANTHER" id="PTHR43747">
    <property type="entry name" value="FAD-BINDING PROTEIN"/>
    <property type="match status" value="1"/>
</dbReference>
<dbReference type="InterPro" id="IPR050816">
    <property type="entry name" value="Flavin-dep_Halogenase_NPB"/>
</dbReference>
<keyword evidence="4" id="KW-1185">Reference proteome</keyword>
<dbReference type="GO" id="GO:0000166">
    <property type="term" value="F:nucleotide binding"/>
    <property type="evidence" value="ECO:0007669"/>
    <property type="project" value="UniProtKB-KW"/>
</dbReference>
<dbReference type="STRING" id="1441930.Z042_23765"/>
<feature type="binding site" evidence="2">
    <location>
        <begin position="15"/>
        <end position="18"/>
    </location>
    <ligand>
        <name>FAD</name>
        <dbReference type="ChEBI" id="CHEBI:57692"/>
    </ligand>
</feature>
<evidence type="ECO:0008006" key="5">
    <source>
        <dbReference type="Google" id="ProtNLM"/>
    </source>
</evidence>
<dbReference type="PIRSF" id="PIRSF011396">
    <property type="entry name" value="Trp_halogenase"/>
    <property type="match status" value="1"/>
</dbReference>
<accession>W0LJW3</accession>
<dbReference type="InterPro" id="IPR006905">
    <property type="entry name" value="Flavin_halogenase"/>
</dbReference>
<organism evidence="3 4">
    <name type="scientific">Chania multitudinisentens RB-25</name>
    <dbReference type="NCBI Taxonomy" id="1441930"/>
    <lineage>
        <taxon>Bacteria</taxon>
        <taxon>Pseudomonadati</taxon>
        <taxon>Pseudomonadota</taxon>
        <taxon>Gammaproteobacteria</taxon>
        <taxon>Enterobacterales</taxon>
        <taxon>Yersiniaceae</taxon>
        <taxon>Chania</taxon>
    </lineage>
</organism>
<proteinExistence type="predicted"/>
<dbReference type="PANTHER" id="PTHR43747:SF4">
    <property type="entry name" value="FLAVIN-DEPENDENT TRYPTOPHAN HALOGENASE"/>
    <property type="match status" value="1"/>
</dbReference>
<feature type="binding site" evidence="2">
    <location>
        <position position="348"/>
    </location>
    <ligand>
        <name>FAD</name>
        <dbReference type="ChEBI" id="CHEBI:57692"/>
    </ligand>
</feature>
<protein>
    <recommendedName>
        <fullName evidence="5">Tryptophan halogenase</fullName>
    </recommendedName>
</protein>